<dbReference type="GO" id="GO:0005737">
    <property type="term" value="C:cytoplasm"/>
    <property type="evidence" value="ECO:0007669"/>
    <property type="project" value="UniProtKB-ARBA"/>
</dbReference>
<feature type="domain" description="Rab-GAP TBC" evidence="2">
    <location>
        <begin position="279"/>
        <end position="491"/>
    </location>
</feature>
<dbReference type="Gene3D" id="1.10.8.270">
    <property type="entry name" value="putative rabgap domain of human tbc1 domain family member 14 like domains"/>
    <property type="match status" value="1"/>
</dbReference>
<dbReference type="GO" id="GO:0005096">
    <property type="term" value="F:GTPase activator activity"/>
    <property type="evidence" value="ECO:0007669"/>
    <property type="project" value="UniProtKB-KW"/>
</dbReference>
<evidence type="ECO:0000259" key="2">
    <source>
        <dbReference type="PROSITE" id="PS50086"/>
    </source>
</evidence>
<dbReference type="InterPro" id="IPR035969">
    <property type="entry name" value="Rab-GAP_TBC_sf"/>
</dbReference>
<proteinExistence type="predicted"/>
<dbReference type="Proteomes" id="UP001177003">
    <property type="component" value="Chromosome 0"/>
</dbReference>
<organism evidence="3 4">
    <name type="scientific">Lactuca saligna</name>
    <name type="common">Willowleaf lettuce</name>
    <dbReference type="NCBI Taxonomy" id="75948"/>
    <lineage>
        <taxon>Eukaryota</taxon>
        <taxon>Viridiplantae</taxon>
        <taxon>Streptophyta</taxon>
        <taxon>Embryophyta</taxon>
        <taxon>Tracheophyta</taxon>
        <taxon>Spermatophyta</taxon>
        <taxon>Magnoliopsida</taxon>
        <taxon>eudicotyledons</taxon>
        <taxon>Gunneridae</taxon>
        <taxon>Pentapetalae</taxon>
        <taxon>asterids</taxon>
        <taxon>campanulids</taxon>
        <taxon>Asterales</taxon>
        <taxon>Asteraceae</taxon>
        <taxon>Cichorioideae</taxon>
        <taxon>Cichorieae</taxon>
        <taxon>Lactucinae</taxon>
        <taxon>Lactuca</taxon>
    </lineage>
</organism>
<protein>
    <recommendedName>
        <fullName evidence="2">Rab-GAP TBC domain-containing protein</fullName>
    </recommendedName>
</protein>
<dbReference type="InterPro" id="IPR021935">
    <property type="entry name" value="SGSM1/2_RBD"/>
</dbReference>
<evidence type="ECO:0000256" key="1">
    <source>
        <dbReference type="ARBA" id="ARBA00022468"/>
    </source>
</evidence>
<dbReference type="EMBL" id="OX465086">
    <property type="protein sequence ID" value="CAI9265738.1"/>
    <property type="molecule type" value="Genomic_DNA"/>
</dbReference>
<dbReference type="PANTHER" id="PTHR22957:SF502">
    <property type="entry name" value="SMALL G PROTEIN SIGNALING MODULATOR 2-RELATED"/>
    <property type="match status" value="1"/>
</dbReference>
<reference evidence="3" key="1">
    <citation type="submission" date="2023-04" db="EMBL/GenBank/DDBJ databases">
        <authorList>
            <person name="Vijverberg K."/>
            <person name="Xiong W."/>
            <person name="Schranz E."/>
        </authorList>
    </citation>
    <scope>NUCLEOTIDE SEQUENCE</scope>
</reference>
<dbReference type="AlphaFoldDB" id="A0AA35VSL5"/>
<gene>
    <name evidence="3" type="ORF">LSALG_LOCUS6328</name>
</gene>
<dbReference type="PANTHER" id="PTHR22957">
    <property type="entry name" value="TBC1 DOMAIN FAMILY MEMBER GTPASE-ACTIVATING PROTEIN"/>
    <property type="match status" value="1"/>
</dbReference>
<sequence length="566" mass="66656">MQNMIVRTFMCVKVLKTGNLFKAKKKGEREESTFYDMEAYFHCYFFENKLLKHLEFRIPAAMLEMEVQDLSDDADYATASQEGMLSSKKSSFSDLENAEIVYLKEKVTINPTQYAADRISGRLKLIKQDSSLFMTWMPYKGRISNARLSERDKNLYTIKPVSFTDIQSIRVHTPKIGWQYAVVILSSGLAYPPLYFYNGGVQEFLATIKQHVYIVRSLEDRNLFHINNFEDPLRFDKISLVWGKPRQSPLELEEWGMFLDAEGRVVSPSDLKKRIFYGGVDHSLRKEIWKFLLGYYAYDSTYTQRRYLSTIKKSEYETLKNEWQSISVSTGESIKEAQFKELKFLIDKDVVRTDRMLPFYEGDENENVNILRHILMTYAFYNFEIGYCQGMNDFLSPILYVMEDESEAFWCFVYLMERFGPNFKHDQSGMKFQFFALSKLMEILDKPLHEYFEENNCLNYLFCFRWILVQFKREFEYEEIMRLWEILWTRYPSEHLHLYICIAILKTHRVKIMGELMDFDTLFKYINELSCHIDLDSVLSYSEALCMSAGKDGAAAIPPGTPPVVA</sequence>
<name>A0AA35VSL5_LACSI</name>
<dbReference type="SMART" id="SM00164">
    <property type="entry name" value="TBC"/>
    <property type="match status" value="1"/>
</dbReference>
<dbReference type="Pfam" id="PF12068">
    <property type="entry name" value="PH_RBD"/>
    <property type="match status" value="1"/>
</dbReference>
<dbReference type="InterPro" id="IPR000195">
    <property type="entry name" value="Rab-GAP-TBC_dom"/>
</dbReference>
<dbReference type="Pfam" id="PF00566">
    <property type="entry name" value="RabGAP-TBC"/>
    <property type="match status" value="1"/>
</dbReference>
<evidence type="ECO:0000313" key="3">
    <source>
        <dbReference type="EMBL" id="CAI9265738.1"/>
    </source>
</evidence>
<dbReference type="PROSITE" id="PS50086">
    <property type="entry name" value="TBC_RABGAP"/>
    <property type="match status" value="1"/>
</dbReference>
<dbReference type="Gene3D" id="2.30.29.230">
    <property type="match status" value="1"/>
</dbReference>
<evidence type="ECO:0000313" key="4">
    <source>
        <dbReference type="Proteomes" id="UP001177003"/>
    </source>
</evidence>
<dbReference type="FunFam" id="1.10.472.80:FF:000005">
    <property type="entry name" value="TBC1 domain family member 15"/>
    <property type="match status" value="1"/>
</dbReference>
<keyword evidence="1" id="KW-0343">GTPase activation</keyword>
<dbReference type="Gene3D" id="1.10.472.80">
    <property type="entry name" value="Ypt/Rab-GAP domain of gyp1p, domain 3"/>
    <property type="match status" value="1"/>
</dbReference>
<keyword evidence="4" id="KW-1185">Reference proteome</keyword>
<accession>A0AA35VSL5</accession>
<dbReference type="SUPFAM" id="SSF47923">
    <property type="entry name" value="Ypt/Rab-GAP domain of gyp1p"/>
    <property type="match status" value="2"/>
</dbReference>